<reference evidence="8 9" key="1">
    <citation type="submission" date="2017-12" db="EMBL/GenBank/DDBJ databases">
        <title>Phylogenetic diversity of female urinary microbiome.</title>
        <authorList>
            <person name="Thomas-White K."/>
            <person name="Wolfe A.J."/>
        </authorList>
    </citation>
    <scope>NUCLEOTIDE SEQUENCE [LARGE SCALE GENOMIC DNA]</scope>
    <source>
        <strain evidence="8 9">UMB1298</strain>
    </source>
</reference>
<dbReference type="InterPro" id="IPR045275">
    <property type="entry name" value="MscS_archaea/bacteria_type"/>
</dbReference>
<dbReference type="Gene3D" id="1.10.287.1260">
    <property type="match status" value="1"/>
</dbReference>
<keyword evidence="5 6" id="KW-0472">Membrane</keyword>
<dbReference type="InterPro" id="IPR006685">
    <property type="entry name" value="MscS_channel_2nd"/>
</dbReference>
<dbReference type="InterPro" id="IPR023408">
    <property type="entry name" value="MscS_beta-dom_sf"/>
</dbReference>
<dbReference type="Gene3D" id="2.30.30.60">
    <property type="match status" value="1"/>
</dbReference>
<dbReference type="OrthoDB" id="9792218at2"/>
<evidence type="ECO:0000256" key="4">
    <source>
        <dbReference type="ARBA" id="ARBA00022989"/>
    </source>
</evidence>
<comment type="subcellular location">
    <subcellularLocation>
        <location evidence="1">Cell membrane</location>
        <topology evidence="1">Multi-pass membrane protein</topology>
    </subcellularLocation>
</comment>
<feature type="transmembrane region" description="Helical" evidence="6">
    <location>
        <begin position="21"/>
        <end position="43"/>
    </location>
</feature>
<evidence type="ECO:0000256" key="2">
    <source>
        <dbReference type="ARBA" id="ARBA00022475"/>
    </source>
</evidence>
<keyword evidence="3 6" id="KW-0812">Transmembrane</keyword>
<dbReference type="PANTHER" id="PTHR30221">
    <property type="entry name" value="SMALL-CONDUCTANCE MECHANOSENSITIVE CHANNEL"/>
    <property type="match status" value="1"/>
</dbReference>
<sequence length="226" mass="23876">MVRWVLRACGRGASAVRVFGSIVGWAVALLALGVAFTMVFPSIKPVDLIGGIGIVSIAAGIAFQTVLGTMFAGIVILARDRFNVGDQVHVGDVRGTVEDIGLSSTVIRSFDSRQLLLPNSLVPSQVVTVQTGYERVRTTVTVDLDLATDQDRAREVALAAMLSVPQVHADPAPQVLAAEVVTGAVTTELPFWSGARQLETREAKDAVIRAVLRAFAAEGIGLVSAW</sequence>
<dbReference type="InterPro" id="IPR010920">
    <property type="entry name" value="LSM_dom_sf"/>
</dbReference>
<evidence type="ECO:0000256" key="6">
    <source>
        <dbReference type="SAM" id="Phobius"/>
    </source>
</evidence>
<evidence type="ECO:0000313" key="9">
    <source>
        <dbReference type="Proteomes" id="UP000234206"/>
    </source>
</evidence>
<gene>
    <name evidence="8" type="ORF">CYJ76_02110</name>
</gene>
<evidence type="ECO:0000256" key="1">
    <source>
        <dbReference type="ARBA" id="ARBA00004651"/>
    </source>
</evidence>
<dbReference type="SUPFAM" id="SSF82689">
    <property type="entry name" value="Mechanosensitive channel protein MscS (YggB), C-terminal domain"/>
    <property type="match status" value="1"/>
</dbReference>
<dbReference type="AlphaFoldDB" id="A0A2I1PCN1"/>
<keyword evidence="4 6" id="KW-1133">Transmembrane helix</keyword>
<protein>
    <submittedName>
        <fullName evidence="8">Small-conductance mechanosensitive ion channel</fullName>
    </submittedName>
</protein>
<comment type="caution">
    <text evidence="8">The sequence shown here is derived from an EMBL/GenBank/DDBJ whole genome shotgun (WGS) entry which is preliminary data.</text>
</comment>
<dbReference type="GO" id="GO:0008381">
    <property type="term" value="F:mechanosensitive monoatomic ion channel activity"/>
    <property type="evidence" value="ECO:0007669"/>
    <property type="project" value="InterPro"/>
</dbReference>
<evidence type="ECO:0000313" key="8">
    <source>
        <dbReference type="EMBL" id="PKZ42376.1"/>
    </source>
</evidence>
<dbReference type="RefSeq" id="WP_101849115.1">
    <property type="nucleotide sequence ID" value="NZ_PKIZ01000003.1"/>
</dbReference>
<feature type="domain" description="Mechanosensitive ion channel MscS" evidence="7">
    <location>
        <begin position="67"/>
        <end position="124"/>
    </location>
</feature>
<dbReference type="Pfam" id="PF00924">
    <property type="entry name" value="MS_channel_2nd"/>
    <property type="match status" value="1"/>
</dbReference>
<dbReference type="EMBL" id="PKIZ01000003">
    <property type="protein sequence ID" value="PKZ42376.1"/>
    <property type="molecule type" value="Genomic_DNA"/>
</dbReference>
<keyword evidence="2" id="KW-1003">Cell membrane</keyword>
<feature type="transmembrane region" description="Helical" evidence="6">
    <location>
        <begin position="49"/>
        <end position="77"/>
    </location>
</feature>
<keyword evidence="9" id="KW-1185">Reference proteome</keyword>
<dbReference type="GO" id="GO:0005886">
    <property type="term" value="C:plasma membrane"/>
    <property type="evidence" value="ECO:0007669"/>
    <property type="project" value="UniProtKB-SubCell"/>
</dbReference>
<dbReference type="SUPFAM" id="SSF50182">
    <property type="entry name" value="Sm-like ribonucleoproteins"/>
    <property type="match status" value="1"/>
</dbReference>
<dbReference type="InterPro" id="IPR011066">
    <property type="entry name" value="MscS_channel_C_sf"/>
</dbReference>
<evidence type="ECO:0000256" key="3">
    <source>
        <dbReference type="ARBA" id="ARBA00022692"/>
    </source>
</evidence>
<dbReference type="PANTHER" id="PTHR30221:SF1">
    <property type="entry name" value="SMALL-CONDUCTANCE MECHANOSENSITIVE CHANNEL"/>
    <property type="match status" value="1"/>
</dbReference>
<proteinExistence type="predicted"/>
<evidence type="ECO:0000259" key="7">
    <source>
        <dbReference type="Pfam" id="PF00924"/>
    </source>
</evidence>
<accession>A0A2I1PCN1</accession>
<organism evidence="8 9">
    <name type="scientific">Kytococcus schroeteri</name>
    <dbReference type="NCBI Taxonomy" id="138300"/>
    <lineage>
        <taxon>Bacteria</taxon>
        <taxon>Bacillati</taxon>
        <taxon>Actinomycetota</taxon>
        <taxon>Actinomycetes</taxon>
        <taxon>Micrococcales</taxon>
        <taxon>Kytococcaceae</taxon>
        <taxon>Kytococcus</taxon>
    </lineage>
</organism>
<name>A0A2I1PCN1_9MICO</name>
<dbReference type="Proteomes" id="UP000234206">
    <property type="component" value="Unassembled WGS sequence"/>
</dbReference>
<evidence type="ECO:0000256" key="5">
    <source>
        <dbReference type="ARBA" id="ARBA00023136"/>
    </source>
</evidence>
<dbReference type="Gene3D" id="3.30.70.100">
    <property type="match status" value="1"/>
</dbReference>